<name>A0AAX2QRT7_9HYPH</name>
<comment type="caution">
    <text evidence="3">The sequence shown here is derived from an EMBL/GenBank/DDBJ whole genome shotgun (WGS) entry which is preliminary data.</text>
</comment>
<sequence>MRSERKICGVHALELESGGVRRPLKAETAGPEPTARYHMATINDEEAMFETLDPVPSEIATAISDGLNAFNESAEIIREAFAIVWRENGRLIAGITASVSFSVLFIGNLWVEKSLRLSGIGRKLMAAAEEEGRRRAVVTACVDTLSTQAPDFYPKLGYVEFGRVSGHAGGRPVDRIWFRKEFSAAT</sequence>
<keyword evidence="1" id="KW-1133">Transmembrane helix</keyword>
<keyword evidence="1" id="KW-0472">Membrane</keyword>
<dbReference type="CDD" id="cd04301">
    <property type="entry name" value="NAT_SF"/>
    <property type="match status" value="1"/>
</dbReference>
<dbReference type="AlphaFoldDB" id="A0AAX2QRT7"/>
<dbReference type="Pfam" id="PF00583">
    <property type="entry name" value="Acetyltransf_1"/>
    <property type="match status" value="1"/>
</dbReference>
<gene>
    <name evidence="3" type="ORF">EV131_102547</name>
</gene>
<dbReference type="Proteomes" id="UP000295021">
    <property type="component" value="Unassembled WGS sequence"/>
</dbReference>
<dbReference type="InterPro" id="IPR000182">
    <property type="entry name" value="GNAT_dom"/>
</dbReference>
<dbReference type="InterPro" id="IPR016181">
    <property type="entry name" value="Acyl_CoA_acyltransferase"/>
</dbReference>
<organism evidence="3 4">
    <name type="scientific">Rhizobium laguerreae</name>
    <dbReference type="NCBI Taxonomy" id="1076926"/>
    <lineage>
        <taxon>Bacteria</taxon>
        <taxon>Pseudomonadati</taxon>
        <taxon>Pseudomonadota</taxon>
        <taxon>Alphaproteobacteria</taxon>
        <taxon>Hyphomicrobiales</taxon>
        <taxon>Rhizobiaceae</taxon>
        <taxon>Rhizobium/Agrobacterium group</taxon>
        <taxon>Rhizobium</taxon>
    </lineage>
</organism>
<dbReference type="SUPFAM" id="SSF55729">
    <property type="entry name" value="Acyl-CoA N-acyltransferases (Nat)"/>
    <property type="match status" value="1"/>
</dbReference>
<evidence type="ECO:0000313" key="4">
    <source>
        <dbReference type="Proteomes" id="UP000295021"/>
    </source>
</evidence>
<dbReference type="Gene3D" id="3.40.630.30">
    <property type="match status" value="1"/>
</dbReference>
<reference evidence="3 4" key="1">
    <citation type="submission" date="2019-03" db="EMBL/GenBank/DDBJ databases">
        <title>Genomic Encyclopedia of Type Strains, Phase IV (KMG-V): Genome sequencing to study the core and pangenomes of soil and plant-associated prokaryotes.</title>
        <authorList>
            <person name="Whitman W."/>
        </authorList>
    </citation>
    <scope>NUCLEOTIDE SEQUENCE [LARGE SCALE GENOMIC DNA]</scope>
    <source>
        <strain evidence="3 4">FB403</strain>
    </source>
</reference>
<dbReference type="PROSITE" id="PS51186">
    <property type="entry name" value="GNAT"/>
    <property type="match status" value="1"/>
</dbReference>
<evidence type="ECO:0000259" key="2">
    <source>
        <dbReference type="PROSITE" id="PS51186"/>
    </source>
</evidence>
<feature type="domain" description="N-acetyltransferase" evidence="2">
    <location>
        <begin position="35"/>
        <end position="183"/>
    </location>
</feature>
<accession>A0AAX2QRT7</accession>
<evidence type="ECO:0000256" key="1">
    <source>
        <dbReference type="SAM" id="Phobius"/>
    </source>
</evidence>
<evidence type="ECO:0000313" key="3">
    <source>
        <dbReference type="EMBL" id="TCU28710.1"/>
    </source>
</evidence>
<feature type="transmembrane region" description="Helical" evidence="1">
    <location>
        <begin position="91"/>
        <end position="111"/>
    </location>
</feature>
<dbReference type="GO" id="GO:0016747">
    <property type="term" value="F:acyltransferase activity, transferring groups other than amino-acyl groups"/>
    <property type="evidence" value="ECO:0007669"/>
    <property type="project" value="InterPro"/>
</dbReference>
<keyword evidence="1" id="KW-0812">Transmembrane</keyword>
<dbReference type="EMBL" id="SMBI01000002">
    <property type="protein sequence ID" value="TCU28710.1"/>
    <property type="molecule type" value="Genomic_DNA"/>
</dbReference>
<proteinExistence type="predicted"/>
<protein>
    <submittedName>
        <fullName evidence="3">Acetyltransferase (GNAT) family protein</fullName>
    </submittedName>
</protein>